<dbReference type="AlphaFoldDB" id="A0A2U1L8I8"/>
<evidence type="ECO:0000256" key="3">
    <source>
        <dbReference type="ARBA" id="ARBA00023315"/>
    </source>
</evidence>
<name>A0A2U1L8I8_ARTAN</name>
<dbReference type="OrthoDB" id="671439at2759"/>
<dbReference type="EMBL" id="PKPP01010832">
    <property type="protein sequence ID" value="PWA45303.1"/>
    <property type="molecule type" value="Genomic_DNA"/>
</dbReference>
<dbReference type="PANTHER" id="PTHR31623">
    <property type="entry name" value="F21J9.9"/>
    <property type="match status" value="1"/>
</dbReference>
<gene>
    <name evidence="4" type="ORF">CTI12_AA518830</name>
</gene>
<dbReference type="GO" id="GO:0016746">
    <property type="term" value="F:acyltransferase activity"/>
    <property type="evidence" value="ECO:0007669"/>
    <property type="project" value="UniProtKB-KW"/>
</dbReference>
<dbReference type="Proteomes" id="UP000245207">
    <property type="component" value="Unassembled WGS sequence"/>
</dbReference>
<accession>A0A2U1L8I8</accession>
<sequence length="440" mass="50058">MEIKNNASKLIKPSTPTPSTLRNYNISFFDEQQACINVPIILYYSTLQSDNSVIIFDHFEISLSKALTIFYPLAGRYVRENSFIDCSDQGALYVQAKATFQLAEFLGLPWELKVSMLNKFLACEIHEAGEIHHPLLSAKVTSFKCGGFALSMSFSHKFADMSTICTFIDTLSTISQEMDNTLKLAKHAPNFNVAHHYLKRGLNPSPVTIRSSMEAKISVRTFLFKGEAIAKMRKKLNVKPNGSHRPSKVQVVESLLWKAFVSIDKANNGQFNVSTLTQSVDLRNKVVPKLPNNSCGNFFTLANARIDPREGQNIDLQEFYDVLHESIKNINNNYTKAVTPGGKEYEVLLKPFLEYYEMYNDNDINAYSFTSWCKFSWQNADFGWGKPVWKSVGKMETQNFVIMMDDQEGDGVEAWVHLDEKRMCQLEQDPDIRTYAFLAQ</sequence>
<keyword evidence="5" id="KW-1185">Reference proteome</keyword>
<dbReference type="Gene3D" id="3.30.559.10">
    <property type="entry name" value="Chloramphenicol acetyltransferase-like domain"/>
    <property type="match status" value="2"/>
</dbReference>
<dbReference type="STRING" id="35608.A0A2U1L8I8"/>
<keyword evidence="2 4" id="KW-0808">Transferase</keyword>
<dbReference type="Pfam" id="PF02458">
    <property type="entry name" value="Transferase"/>
    <property type="match status" value="1"/>
</dbReference>
<keyword evidence="3" id="KW-0012">Acyltransferase</keyword>
<protein>
    <submittedName>
        <fullName evidence="4">Transferase, Chloramphenicol acetyltransferase-like domain protein</fullName>
    </submittedName>
</protein>
<comment type="similarity">
    <text evidence="1">Belongs to the plant acyltransferase family.</text>
</comment>
<proteinExistence type="inferred from homology"/>
<evidence type="ECO:0000313" key="5">
    <source>
        <dbReference type="Proteomes" id="UP000245207"/>
    </source>
</evidence>
<evidence type="ECO:0000256" key="1">
    <source>
        <dbReference type="ARBA" id="ARBA00009861"/>
    </source>
</evidence>
<reference evidence="4 5" key="1">
    <citation type="journal article" date="2018" name="Mol. Plant">
        <title>The genome of Artemisia annua provides insight into the evolution of Asteraceae family and artemisinin biosynthesis.</title>
        <authorList>
            <person name="Shen Q."/>
            <person name="Zhang L."/>
            <person name="Liao Z."/>
            <person name="Wang S."/>
            <person name="Yan T."/>
            <person name="Shi P."/>
            <person name="Liu M."/>
            <person name="Fu X."/>
            <person name="Pan Q."/>
            <person name="Wang Y."/>
            <person name="Lv Z."/>
            <person name="Lu X."/>
            <person name="Zhang F."/>
            <person name="Jiang W."/>
            <person name="Ma Y."/>
            <person name="Chen M."/>
            <person name="Hao X."/>
            <person name="Li L."/>
            <person name="Tang Y."/>
            <person name="Lv G."/>
            <person name="Zhou Y."/>
            <person name="Sun X."/>
            <person name="Brodelius P.E."/>
            <person name="Rose J.K.C."/>
            <person name="Tang K."/>
        </authorList>
    </citation>
    <scope>NUCLEOTIDE SEQUENCE [LARGE SCALE GENOMIC DNA]</scope>
    <source>
        <strain evidence="5">cv. Huhao1</strain>
        <tissue evidence="4">Leaf</tissue>
    </source>
</reference>
<dbReference type="PANTHER" id="PTHR31623:SF124">
    <property type="entry name" value="VINORINE SYNTHASE-RELATED"/>
    <property type="match status" value="1"/>
</dbReference>
<dbReference type="InterPro" id="IPR023213">
    <property type="entry name" value="CAT-like_dom_sf"/>
</dbReference>
<organism evidence="4 5">
    <name type="scientific">Artemisia annua</name>
    <name type="common">Sweet wormwood</name>
    <dbReference type="NCBI Taxonomy" id="35608"/>
    <lineage>
        <taxon>Eukaryota</taxon>
        <taxon>Viridiplantae</taxon>
        <taxon>Streptophyta</taxon>
        <taxon>Embryophyta</taxon>
        <taxon>Tracheophyta</taxon>
        <taxon>Spermatophyta</taxon>
        <taxon>Magnoliopsida</taxon>
        <taxon>eudicotyledons</taxon>
        <taxon>Gunneridae</taxon>
        <taxon>Pentapetalae</taxon>
        <taxon>asterids</taxon>
        <taxon>campanulids</taxon>
        <taxon>Asterales</taxon>
        <taxon>Asteraceae</taxon>
        <taxon>Asteroideae</taxon>
        <taxon>Anthemideae</taxon>
        <taxon>Artemisiinae</taxon>
        <taxon>Artemisia</taxon>
    </lineage>
</organism>
<comment type="caution">
    <text evidence="4">The sequence shown here is derived from an EMBL/GenBank/DDBJ whole genome shotgun (WGS) entry which is preliminary data.</text>
</comment>
<evidence type="ECO:0000313" key="4">
    <source>
        <dbReference type="EMBL" id="PWA45303.1"/>
    </source>
</evidence>
<evidence type="ECO:0000256" key="2">
    <source>
        <dbReference type="ARBA" id="ARBA00022679"/>
    </source>
</evidence>